<dbReference type="InterPro" id="IPR027417">
    <property type="entry name" value="P-loop_NTPase"/>
</dbReference>
<dbReference type="SUPFAM" id="SSF52540">
    <property type="entry name" value="P-loop containing nucleoside triphosphate hydrolases"/>
    <property type="match status" value="1"/>
</dbReference>
<evidence type="ECO:0000313" key="1">
    <source>
        <dbReference type="EMBL" id="RDH41430.1"/>
    </source>
</evidence>
<reference evidence="1 2" key="1">
    <citation type="submission" date="2017-04" db="EMBL/GenBank/DDBJ databases">
        <title>Draft genome sequence of Zooshikella ganghwensis VG4 isolated from Red Sea sediments.</title>
        <authorList>
            <person name="Rehman Z."/>
            <person name="Alam I."/>
            <person name="Kamau A."/>
            <person name="Bajic V."/>
            <person name="Leiknes T."/>
        </authorList>
    </citation>
    <scope>NUCLEOTIDE SEQUENCE [LARGE SCALE GENOMIC DNA]</scope>
    <source>
        <strain evidence="1 2">VG4</strain>
    </source>
</reference>
<evidence type="ECO:0000313" key="2">
    <source>
        <dbReference type="Proteomes" id="UP000257039"/>
    </source>
</evidence>
<proteinExistence type="predicted"/>
<gene>
    <name evidence="1" type="ORF">B9G39_28650</name>
</gene>
<organism evidence="1 2">
    <name type="scientific">Zooshikella ganghwensis</name>
    <dbReference type="NCBI Taxonomy" id="202772"/>
    <lineage>
        <taxon>Bacteria</taxon>
        <taxon>Pseudomonadati</taxon>
        <taxon>Pseudomonadota</taxon>
        <taxon>Gammaproteobacteria</taxon>
        <taxon>Oceanospirillales</taxon>
        <taxon>Zooshikellaceae</taxon>
        <taxon>Zooshikella</taxon>
    </lineage>
</organism>
<dbReference type="GO" id="GO:0005524">
    <property type="term" value="F:ATP binding"/>
    <property type="evidence" value="ECO:0007669"/>
    <property type="project" value="UniProtKB-KW"/>
</dbReference>
<dbReference type="Gene3D" id="3.40.50.300">
    <property type="entry name" value="P-loop containing nucleotide triphosphate hydrolases"/>
    <property type="match status" value="1"/>
</dbReference>
<accession>A0A4P9VGN3</accession>
<name>A0A4P9VGN3_9GAMM</name>
<keyword evidence="2" id="KW-1185">Reference proteome</keyword>
<keyword evidence="1" id="KW-0067">ATP-binding</keyword>
<keyword evidence="1" id="KW-0547">Nucleotide-binding</keyword>
<dbReference type="EMBL" id="NDXW01000009">
    <property type="protein sequence ID" value="RDH41430.1"/>
    <property type="molecule type" value="Genomic_DNA"/>
</dbReference>
<dbReference type="PANTHER" id="PTHR37807:SF3">
    <property type="entry name" value="OS07G0160300 PROTEIN"/>
    <property type="match status" value="1"/>
</dbReference>
<dbReference type="Pfam" id="PF13671">
    <property type="entry name" value="AAA_33"/>
    <property type="match status" value="1"/>
</dbReference>
<comment type="caution">
    <text evidence="1">The sequence shown here is derived from an EMBL/GenBank/DDBJ whole genome shotgun (WGS) entry which is preliminary data.</text>
</comment>
<sequence>MQNPTLYILAGLPASGKSTMATALAKHTGSTYLRIDTVEQGLRDLLDTEIMYEGYQLSHRIAAENLLMGNSVVVDSCNTINLTRDDWQQVATSSKADYINIEIVCSDPTLHRHRVETRTSPVPNLALPTWQQVHEREYHDWIHERITVDTAHITPEESFARLLTLLQETDA</sequence>
<dbReference type="RefSeq" id="WP_094789882.1">
    <property type="nucleotide sequence ID" value="NZ_NDXW01000009.1"/>
</dbReference>
<dbReference type="AlphaFoldDB" id="A0A4P9VGN3"/>
<dbReference type="Proteomes" id="UP000257039">
    <property type="component" value="Unassembled WGS sequence"/>
</dbReference>
<dbReference type="PANTHER" id="PTHR37807">
    <property type="entry name" value="OS07G0160300 PROTEIN"/>
    <property type="match status" value="1"/>
</dbReference>
<protein>
    <submittedName>
        <fullName evidence="1">ATP-binding protein</fullName>
    </submittedName>
</protein>